<proteinExistence type="predicted"/>
<dbReference type="Proteomes" id="UP001501490">
    <property type="component" value="Unassembled WGS sequence"/>
</dbReference>
<gene>
    <name evidence="1" type="ORF">GCM10022236_36930</name>
</gene>
<comment type="caution">
    <text evidence="1">The sequence shown here is derived from an EMBL/GenBank/DDBJ whole genome shotgun (WGS) entry which is preliminary data.</text>
</comment>
<name>A0ABP7AEV7_9ACTN</name>
<reference evidence="2" key="1">
    <citation type="journal article" date="2019" name="Int. J. Syst. Evol. Microbiol.">
        <title>The Global Catalogue of Microorganisms (GCM) 10K type strain sequencing project: providing services to taxonomists for standard genome sequencing and annotation.</title>
        <authorList>
            <consortium name="The Broad Institute Genomics Platform"/>
            <consortium name="The Broad Institute Genome Sequencing Center for Infectious Disease"/>
            <person name="Wu L."/>
            <person name="Ma J."/>
        </authorList>
    </citation>
    <scope>NUCLEOTIDE SEQUENCE [LARGE SCALE GENOMIC DNA]</scope>
    <source>
        <strain evidence="2">JCM 16929</strain>
    </source>
</reference>
<sequence length="63" mass="6411">MVLGDHGPYVTIALPGGDVVLVAADPMALGRLAVACAHAQSALRTAQARHALLGPEPTANRDL</sequence>
<keyword evidence="2" id="KW-1185">Reference proteome</keyword>
<evidence type="ECO:0008006" key="3">
    <source>
        <dbReference type="Google" id="ProtNLM"/>
    </source>
</evidence>
<evidence type="ECO:0000313" key="1">
    <source>
        <dbReference type="EMBL" id="GAA3630990.1"/>
    </source>
</evidence>
<accession>A0ABP7AEV7</accession>
<dbReference type="EMBL" id="BAABAB010000027">
    <property type="protein sequence ID" value="GAA3630990.1"/>
    <property type="molecule type" value="Genomic_DNA"/>
</dbReference>
<protein>
    <recommendedName>
        <fullName evidence="3">Roadblock/LAMTOR2 domain-containing protein</fullName>
    </recommendedName>
</protein>
<evidence type="ECO:0000313" key="2">
    <source>
        <dbReference type="Proteomes" id="UP001501490"/>
    </source>
</evidence>
<organism evidence="1 2">
    <name type="scientific">Microlunatus ginsengisoli</name>
    <dbReference type="NCBI Taxonomy" id="363863"/>
    <lineage>
        <taxon>Bacteria</taxon>
        <taxon>Bacillati</taxon>
        <taxon>Actinomycetota</taxon>
        <taxon>Actinomycetes</taxon>
        <taxon>Propionibacteriales</taxon>
        <taxon>Propionibacteriaceae</taxon>
        <taxon>Microlunatus</taxon>
    </lineage>
</organism>